<dbReference type="Gene3D" id="3.40.960.10">
    <property type="entry name" value="VSR Endonuclease"/>
    <property type="match status" value="1"/>
</dbReference>
<organism evidence="6 7">
    <name type="scientific">Bradyrhizobium aeschynomenes</name>
    <dbReference type="NCBI Taxonomy" id="2734909"/>
    <lineage>
        <taxon>Bacteria</taxon>
        <taxon>Pseudomonadati</taxon>
        <taxon>Pseudomonadota</taxon>
        <taxon>Alphaproteobacteria</taxon>
        <taxon>Hyphomicrobiales</taxon>
        <taxon>Nitrobacteraceae</taxon>
        <taxon>Bradyrhizobium</taxon>
    </lineage>
</organism>
<protein>
    <submittedName>
        <fullName evidence="6">DUF3320 domain-containing protein</fullName>
    </submittedName>
</protein>
<dbReference type="InterPro" id="IPR041677">
    <property type="entry name" value="DNA2/NAM7_AAA_11"/>
</dbReference>
<dbReference type="InterPro" id="IPR021754">
    <property type="entry name" value="DUF3320"/>
</dbReference>
<dbReference type="Proteomes" id="UP000886476">
    <property type="component" value="Unassembled WGS sequence"/>
</dbReference>
<evidence type="ECO:0000313" key="6">
    <source>
        <dbReference type="EMBL" id="NPU64880.1"/>
    </source>
</evidence>
<dbReference type="InterPro" id="IPR025103">
    <property type="entry name" value="DUF4011"/>
</dbReference>
<gene>
    <name evidence="6" type="ORF">HL667_07745</name>
</gene>
<feature type="region of interest" description="Disordered" evidence="1">
    <location>
        <begin position="84"/>
        <end position="135"/>
    </location>
</feature>
<dbReference type="InterPro" id="IPR027417">
    <property type="entry name" value="P-loop_NTPase"/>
</dbReference>
<dbReference type="Pfam" id="PF13087">
    <property type="entry name" value="AAA_12"/>
    <property type="match status" value="1"/>
</dbReference>
<dbReference type="PANTHER" id="PTHR10887:SF530">
    <property type="entry name" value="SUPERFAMILY I DNA HELICASES"/>
    <property type="match status" value="1"/>
</dbReference>
<sequence>MTAETSSCNPRIAGGLHVASTSVRDRLLADRRALLDLGTRNRLVHIPLKTKTIRTIDIVGARSAELFELLGEGKRFTFLPTKADMPADKVERPAEAPDTAPALPLHQPSAPPANTRQIDNVSETRPRPADTRLQTRLSSEALQKRLLDIWYDARTLEEEQGVNILYLAFGLLKWFEDDKSDTERFAPLVLLPVRLERSSAADRFHLVSRAEPPSPNLSLQAKLDAEFGLKLADFGDEDDVDIAGYLAGIAETVANKKRWEVKADAIVLGFFSFSKFLMYRDLDPENWPLDGALDRHPLITALLQNGFEGSAPIVAENGKIDPVIQPIAMNHVVDADSSQAVVIEEVVRGRDLVVKGPPGTGKSQTITNIIASAAADGKTVLFVAEKMAALDVVHRRLKAVGLGSLALELHSNKANKRVLLEELKRCKSAAAQAPRAEATLVQRLTDSRDSLNRHADMMHQPHQPSELTPFRLLGHLVRCGETSTRPALPLQGAPSWTPLDLERRRELIGELAERIAADGAPHLHPWRGVGRDALDPAEMAELRASLDDLTSVLGRVTAGAARVSTRLEEPPPVTFADAAGLLAFAEATAAMPEFDKTAFCDPIWSRPQDVADIVDKGLRYAKLKAAFESAFVESAWEASMVDCRKVIAEKGSSWLRIFSARYRGQMALLTSYLKVPMPKSLDQRLLLIDGLMAAQAARKSFEDVESSGRTAFGTAWQKERSDWDALAKLTTWWNAFPKPFATEQIRQRLATLTLSSDDRQAIDQFRSDLASLSSGLRHLIEFLQLEPGRIPLDTADQLRFGELSQTVSEWQNSTERLTRWIAFMERVRLARADGLAALVDRALDGSLPGDALEQTFDHSYYDAMRGVIFAQHPQLKRFDGESHDRLVDGFRKLDVERMQLARDQIAYEHAAALPRNAGGIGPLGVLNGELAKKRNHLPIRQLLERAGPVIQQIKPIFLMSPLSVAQFLKPGAIAFDLLVVDEASQIEPVDALGAVARCRQMVVVGDERQLPPTRFFAKLTGNEDDDDDDEDQPTFQVKDAESILDLCLAKGLPHRMLNWHYRSKHQSLIAVSNKQFYDNRLFIVPSPYDAVAGMGLKFNYNPDAHYERGSSRTNPREARIVAEAVMRHARDVPERSLGVATFSVAQRQAIQDQLELLRKESPDTEEFFSRGTSEPFFVKNLENIQGDERDVIFISMGYGKTKEGFVSMSFGPLNSDGGERRLNVLISRAKLRCEVFSSIIGDDIDLSRAKGRGIAALKTFLTFAQTGQLGIAQETGRDPDSVFEEQVAARLRSLGHNVKTQIGTAGFFVDLAIVDPDKPGRFLLGIECDGAQYHASRSARDRDRLRQNVLEAHGWVLHRIWSTDWFLRPKEETDKVLRAIEAARTHWREIDQGAAEVQPEAPAQRDVPSPERSEGPPVGAEVVAQGPTMVPYEEAKLRVRRETEPHETSLANMTRYVVEIVAVEGPVHESEIIVRIRSAWGLARAGNRIRDAVRAALNAAVAKGQIAGGPFYTVPSQPIVVRNREEVQSSTLRKPEMLPPEEIKTAILQVVEQNFGAEEDQLIQAVVRLFGFGSTSAQLREVVQDCLKDLLEAGRLRRDGELLSKPQDVSPAAPA</sequence>
<name>A0ABX2CBL3_9BRAD</name>
<dbReference type="InterPro" id="IPR049468">
    <property type="entry name" value="Restrct_endonuc-II-like_dom"/>
</dbReference>
<evidence type="ECO:0000259" key="2">
    <source>
        <dbReference type="Pfam" id="PF11784"/>
    </source>
</evidence>
<feature type="compositionally biased region" description="Basic and acidic residues" evidence="1">
    <location>
        <begin position="85"/>
        <end position="95"/>
    </location>
</feature>
<dbReference type="InterPro" id="IPR041679">
    <property type="entry name" value="DNA2/NAM7-like_C"/>
</dbReference>
<dbReference type="Pfam" id="PF13195">
    <property type="entry name" value="DUF4011"/>
    <property type="match status" value="1"/>
</dbReference>
<dbReference type="InterPro" id="IPR047187">
    <property type="entry name" value="SF1_C_Upf1"/>
</dbReference>
<dbReference type="InterPro" id="IPR011335">
    <property type="entry name" value="Restrct_endonuc-II-like"/>
</dbReference>
<evidence type="ECO:0000259" key="5">
    <source>
        <dbReference type="Pfam" id="PF18741"/>
    </source>
</evidence>
<feature type="domain" description="DNA2/NAM7 helicase-like C-terminal" evidence="4">
    <location>
        <begin position="1043"/>
        <end position="1235"/>
    </location>
</feature>
<feature type="compositionally biased region" description="Polar residues" evidence="1">
    <location>
        <begin position="112"/>
        <end position="121"/>
    </location>
</feature>
<keyword evidence="7" id="KW-1185">Reference proteome</keyword>
<dbReference type="Pfam" id="PF11784">
    <property type="entry name" value="DUF3320"/>
    <property type="match status" value="1"/>
</dbReference>
<dbReference type="Gene3D" id="3.40.50.300">
    <property type="entry name" value="P-loop containing nucleotide triphosphate hydrolases"/>
    <property type="match status" value="3"/>
</dbReference>
<reference evidence="6" key="1">
    <citation type="submission" date="2020-05" db="EMBL/GenBank/DDBJ databases">
        <title>Nod-independent and nitrogen-fixing Bradyrhizobium aeschynomene sp. nov. isolated from nodules of Aeschynomene indica.</title>
        <authorList>
            <person name="Zhang Z."/>
        </authorList>
    </citation>
    <scope>NUCLEOTIDE SEQUENCE</scope>
    <source>
        <strain evidence="6">83012</strain>
    </source>
</reference>
<dbReference type="SUPFAM" id="SSF52980">
    <property type="entry name" value="Restriction endonuclease-like"/>
    <property type="match status" value="1"/>
</dbReference>
<dbReference type="Pfam" id="PF18741">
    <property type="entry name" value="MTES_1575"/>
    <property type="match status" value="1"/>
</dbReference>
<evidence type="ECO:0000313" key="7">
    <source>
        <dbReference type="Proteomes" id="UP000886476"/>
    </source>
</evidence>
<comment type="caution">
    <text evidence="6">The sequence shown here is derived from an EMBL/GenBank/DDBJ whole genome shotgun (WGS) entry which is preliminary data.</text>
</comment>
<feature type="domain" description="DNA2/NAM7 helicase helicase" evidence="3">
    <location>
        <begin position="974"/>
        <end position="1013"/>
    </location>
</feature>
<proteinExistence type="predicted"/>
<dbReference type="SUPFAM" id="SSF52540">
    <property type="entry name" value="P-loop containing nucleoside triphosphate hydrolases"/>
    <property type="match status" value="2"/>
</dbReference>
<evidence type="ECO:0000259" key="3">
    <source>
        <dbReference type="Pfam" id="PF13086"/>
    </source>
</evidence>
<dbReference type="Pfam" id="PF13086">
    <property type="entry name" value="AAA_11"/>
    <property type="match status" value="2"/>
</dbReference>
<dbReference type="PANTHER" id="PTHR10887">
    <property type="entry name" value="DNA2/NAM7 HELICASE FAMILY"/>
    <property type="match status" value="1"/>
</dbReference>
<dbReference type="EMBL" id="JABFDN010000002">
    <property type="protein sequence ID" value="NPU64880.1"/>
    <property type="molecule type" value="Genomic_DNA"/>
</dbReference>
<feature type="region of interest" description="Disordered" evidence="1">
    <location>
        <begin position="1392"/>
        <end position="1420"/>
    </location>
</feature>
<evidence type="ECO:0000259" key="4">
    <source>
        <dbReference type="Pfam" id="PF13087"/>
    </source>
</evidence>
<feature type="domain" description="DNA2/NAM7 helicase helicase" evidence="3">
    <location>
        <begin position="336"/>
        <end position="407"/>
    </location>
</feature>
<dbReference type="CDD" id="cd18808">
    <property type="entry name" value="SF1_C_Upf1"/>
    <property type="match status" value="1"/>
</dbReference>
<feature type="domain" description="Restriction endonuclease type II-like" evidence="5">
    <location>
        <begin position="1283"/>
        <end position="1380"/>
    </location>
</feature>
<feature type="domain" description="DUF3320" evidence="2">
    <location>
        <begin position="1444"/>
        <end position="1491"/>
    </location>
</feature>
<evidence type="ECO:0000256" key="1">
    <source>
        <dbReference type="SAM" id="MobiDB-lite"/>
    </source>
</evidence>
<accession>A0ABX2CBL3</accession>
<dbReference type="InterPro" id="IPR045055">
    <property type="entry name" value="DNA2/NAM7-like"/>
</dbReference>